<accession>A0A382AE46</accession>
<gene>
    <name evidence="1" type="ORF">METZ01_LOCUS152694</name>
</gene>
<dbReference type="InterPro" id="IPR011051">
    <property type="entry name" value="RmlC_Cupin_sf"/>
</dbReference>
<dbReference type="EMBL" id="UINC01025022">
    <property type="protein sequence ID" value="SVA99840.1"/>
    <property type="molecule type" value="Genomic_DNA"/>
</dbReference>
<dbReference type="AlphaFoldDB" id="A0A382AE46"/>
<name>A0A382AE46_9ZZZZ</name>
<sequence>MRKALTVAFALLLPMSAGAQSPAPTTPPVATDVTATQIRTFIDALPRDAVSDRPIRTVEVTGDSRVGVYGVYRPQEFPGGANLHRVNTTEIYYMLSGTATLVTGGTITDPTDANPSWQRGSGIEDGASRHVGPGDVIIIPGHTPHWFSELDSDIEYLIFRPDPDSRIPLR</sequence>
<dbReference type="InterPro" id="IPR014710">
    <property type="entry name" value="RmlC-like_jellyroll"/>
</dbReference>
<organism evidence="1">
    <name type="scientific">marine metagenome</name>
    <dbReference type="NCBI Taxonomy" id="408172"/>
    <lineage>
        <taxon>unclassified sequences</taxon>
        <taxon>metagenomes</taxon>
        <taxon>ecological metagenomes</taxon>
    </lineage>
</organism>
<protein>
    <submittedName>
        <fullName evidence="1">Uncharacterized protein</fullName>
    </submittedName>
</protein>
<proteinExistence type="predicted"/>
<dbReference type="SUPFAM" id="SSF51182">
    <property type="entry name" value="RmlC-like cupins"/>
    <property type="match status" value="1"/>
</dbReference>
<evidence type="ECO:0000313" key="1">
    <source>
        <dbReference type="EMBL" id="SVA99840.1"/>
    </source>
</evidence>
<dbReference type="Gene3D" id="2.60.120.10">
    <property type="entry name" value="Jelly Rolls"/>
    <property type="match status" value="1"/>
</dbReference>
<reference evidence="1" key="1">
    <citation type="submission" date="2018-05" db="EMBL/GenBank/DDBJ databases">
        <authorList>
            <person name="Lanie J.A."/>
            <person name="Ng W.-L."/>
            <person name="Kazmierczak K.M."/>
            <person name="Andrzejewski T.M."/>
            <person name="Davidsen T.M."/>
            <person name="Wayne K.J."/>
            <person name="Tettelin H."/>
            <person name="Glass J.I."/>
            <person name="Rusch D."/>
            <person name="Podicherti R."/>
            <person name="Tsui H.-C.T."/>
            <person name="Winkler M.E."/>
        </authorList>
    </citation>
    <scope>NUCLEOTIDE SEQUENCE</scope>
</reference>